<comment type="caution">
    <text evidence="1">The sequence shown here is derived from an EMBL/GenBank/DDBJ whole genome shotgun (WGS) entry which is preliminary data.</text>
</comment>
<sequence>MLLTPEKIKQAIKDLHRRNPGRILTAMEIYEAIAQAQYNEDIKED</sequence>
<evidence type="ECO:0000313" key="1">
    <source>
        <dbReference type="EMBL" id="GAI11537.1"/>
    </source>
</evidence>
<proteinExistence type="predicted"/>
<gene>
    <name evidence="1" type="ORF">S06H3_20108</name>
</gene>
<dbReference type="AlphaFoldDB" id="X1KWU5"/>
<organism evidence="1">
    <name type="scientific">marine sediment metagenome</name>
    <dbReference type="NCBI Taxonomy" id="412755"/>
    <lineage>
        <taxon>unclassified sequences</taxon>
        <taxon>metagenomes</taxon>
        <taxon>ecological metagenomes</taxon>
    </lineage>
</organism>
<accession>X1KWU5</accession>
<reference evidence="1" key="1">
    <citation type="journal article" date="2014" name="Front. Microbiol.">
        <title>High frequency of phylogenetically diverse reductive dehalogenase-homologous genes in deep subseafloor sedimentary metagenomes.</title>
        <authorList>
            <person name="Kawai M."/>
            <person name="Futagami T."/>
            <person name="Toyoda A."/>
            <person name="Takaki Y."/>
            <person name="Nishi S."/>
            <person name="Hori S."/>
            <person name="Arai W."/>
            <person name="Tsubouchi T."/>
            <person name="Morono Y."/>
            <person name="Uchiyama I."/>
            <person name="Ito T."/>
            <person name="Fujiyama A."/>
            <person name="Inagaki F."/>
            <person name="Takami H."/>
        </authorList>
    </citation>
    <scope>NUCLEOTIDE SEQUENCE</scope>
    <source>
        <strain evidence="1">Expedition CK06-06</strain>
    </source>
</reference>
<name>X1KWU5_9ZZZZ</name>
<protein>
    <submittedName>
        <fullName evidence="1">Uncharacterized protein</fullName>
    </submittedName>
</protein>
<dbReference type="EMBL" id="BARV01010380">
    <property type="protein sequence ID" value="GAI11537.1"/>
    <property type="molecule type" value="Genomic_DNA"/>
</dbReference>